<evidence type="ECO:0000259" key="6">
    <source>
        <dbReference type="PROSITE" id="PS50059"/>
    </source>
</evidence>
<dbReference type="InterPro" id="IPR011990">
    <property type="entry name" value="TPR-like_helical_dom_sf"/>
</dbReference>
<dbReference type="AlphaFoldDB" id="A0A8B9MS32"/>
<keyword evidence="4" id="KW-0413">Isomerase</keyword>
<dbReference type="EC" id="5.2.1.8" evidence="4"/>
<dbReference type="InterPro" id="IPR042282">
    <property type="entry name" value="FKBP6/shu"/>
</dbReference>
<name>A0A8B9MS32_9AVES</name>
<evidence type="ECO:0000256" key="4">
    <source>
        <dbReference type="PROSITE-ProRule" id="PRU00277"/>
    </source>
</evidence>
<evidence type="ECO:0000256" key="3">
    <source>
        <dbReference type="ARBA" id="ARBA00022803"/>
    </source>
</evidence>
<accession>A0A8B9MS32</accession>
<keyword evidence="2" id="KW-0677">Repeat</keyword>
<evidence type="ECO:0000256" key="5">
    <source>
        <dbReference type="SAM" id="MobiDB-lite"/>
    </source>
</evidence>
<dbReference type="PANTHER" id="PTHR46674">
    <property type="entry name" value="INACTIVE PEPTIDYL-PROLYL CIS-TRANS ISOMERASE FKBP6"/>
    <property type="match status" value="1"/>
</dbReference>
<organism evidence="7 8">
    <name type="scientific">Accipiter nisus</name>
    <name type="common">Eurasian sparrowhawk</name>
    <dbReference type="NCBI Taxonomy" id="211598"/>
    <lineage>
        <taxon>Eukaryota</taxon>
        <taxon>Metazoa</taxon>
        <taxon>Chordata</taxon>
        <taxon>Craniata</taxon>
        <taxon>Vertebrata</taxon>
        <taxon>Euteleostomi</taxon>
        <taxon>Archelosauria</taxon>
        <taxon>Archosauria</taxon>
        <taxon>Dinosauria</taxon>
        <taxon>Saurischia</taxon>
        <taxon>Theropoda</taxon>
        <taxon>Coelurosauria</taxon>
        <taxon>Aves</taxon>
        <taxon>Neognathae</taxon>
        <taxon>Neoaves</taxon>
        <taxon>Telluraves</taxon>
        <taxon>Accipitrimorphae</taxon>
        <taxon>Accipitriformes</taxon>
        <taxon>Accipitridae</taxon>
        <taxon>Accipitrinae</taxon>
        <taxon>Accipiter</taxon>
    </lineage>
</organism>
<dbReference type="GO" id="GO:0005737">
    <property type="term" value="C:cytoplasm"/>
    <property type="evidence" value="ECO:0007669"/>
    <property type="project" value="TreeGrafter"/>
</dbReference>
<feature type="region of interest" description="Disordered" evidence="5">
    <location>
        <begin position="1"/>
        <end position="28"/>
    </location>
</feature>
<dbReference type="PANTHER" id="PTHR46674:SF1">
    <property type="entry name" value="INACTIVE PEPTIDYL-PROLYL CIS-TRANS ISOMERASE FKBP6"/>
    <property type="match status" value="1"/>
</dbReference>
<evidence type="ECO:0000256" key="2">
    <source>
        <dbReference type="ARBA" id="ARBA00022737"/>
    </source>
</evidence>
<dbReference type="InterPro" id="IPR001179">
    <property type="entry name" value="PPIase_FKBP_dom"/>
</dbReference>
<dbReference type="GO" id="GO:0007283">
    <property type="term" value="P:spermatogenesis"/>
    <property type="evidence" value="ECO:0007669"/>
    <property type="project" value="TreeGrafter"/>
</dbReference>
<dbReference type="Ensembl" id="ENSANIT00000013775.1">
    <property type="protein sequence ID" value="ENSANIP00000013301.1"/>
    <property type="gene ID" value="ENSANIG00000009038.1"/>
</dbReference>
<dbReference type="Gene3D" id="3.10.50.40">
    <property type="match status" value="1"/>
</dbReference>
<dbReference type="Proteomes" id="UP000694541">
    <property type="component" value="Unplaced"/>
</dbReference>
<keyword evidence="4" id="KW-0697">Rotamase</keyword>
<dbReference type="PROSITE" id="PS50059">
    <property type="entry name" value="FKBP_PPIASE"/>
    <property type="match status" value="1"/>
</dbReference>
<keyword evidence="3" id="KW-0802">TPR repeat</keyword>
<dbReference type="GO" id="GO:0003755">
    <property type="term" value="F:peptidyl-prolyl cis-trans isomerase activity"/>
    <property type="evidence" value="ECO:0007669"/>
    <property type="project" value="UniProtKB-KW"/>
</dbReference>
<sequence length="353" mass="39249">MMVGRGGAAGEARPGPQGRPCPAGQAPAVSSFRGLARTRGLRDLSGDGGVLKEELRPGTGQAVPPAASVAVKYSGYLEHWDEPFCTNNYSKFPGLMKLGKDITLGGLEIGLLTMKKGEVARFVFTPDYAYGRQGCPPLIPPNATVMFEVEVLDFLDSDESDTFFQLTAEQQDTFPLQKVLKVADTEREFGNYLYRKQHFEGAKDRYKRAFSILGRSPSSEAEQYQINASKLLVLLNLSLTYLKLERPARALAYGEKALEIDQRNAKALFRCGQACLCMTEYEKARDFLVRAQHIQPFNHDINNELKKLARTLPADKKSCSLDRKETCLWARGGLSIASVFWEKGQEHCLVLRV</sequence>
<dbReference type="GO" id="GO:0051879">
    <property type="term" value="F:Hsp90 protein binding"/>
    <property type="evidence" value="ECO:0007669"/>
    <property type="project" value="TreeGrafter"/>
</dbReference>
<evidence type="ECO:0000313" key="8">
    <source>
        <dbReference type="Proteomes" id="UP000694541"/>
    </source>
</evidence>
<feature type="compositionally biased region" description="Low complexity" evidence="5">
    <location>
        <begin position="10"/>
        <end position="20"/>
    </location>
</feature>
<feature type="domain" description="PPIase FKBP-type" evidence="6">
    <location>
        <begin position="66"/>
        <end position="155"/>
    </location>
</feature>
<dbReference type="SMART" id="SM00028">
    <property type="entry name" value="TPR"/>
    <property type="match status" value="3"/>
</dbReference>
<comment type="similarity">
    <text evidence="1">Belongs to the FKBP6 family.</text>
</comment>
<comment type="catalytic activity">
    <reaction evidence="4">
        <text>[protein]-peptidylproline (omega=180) = [protein]-peptidylproline (omega=0)</text>
        <dbReference type="Rhea" id="RHEA:16237"/>
        <dbReference type="Rhea" id="RHEA-COMP:10747"/>
        <dbReference type="Rhea" id="RHEA-COMP:10748"/>
        <dbReference type="ChEBI" id="CHEBI:83833"/>
        <dbReference type="ChEBI" id="CHEBI:83834"/>
        <dbReference type="EC" id="5.2.1.8"/>
    </reaction>
</comment>
<dbReference type="SUPFAM" id="SSF48452">
    <property type="entry name" value="TPR-like"/>
    <property type="match status" value="1"/>
</dbReference>
<keyword evidence="8" id="KW-1185">Reference proteome</keyword>
<dbReference type="Pfam" id="PF00254">
    <property type="entry name" value="FKBP_C"/>
    <property type="match status" value="1"/>
</dbReference>
<dbReference type="InterPro" id="IPR019734">
    <property type="entry name" value="TPR_rpt"/>
</dbReference>
<reference evidence="7" key="2">
    <citation type="submission" date="2025-09" db="UniProtKB">
        <authorList>
            <consortium name="Ensembl"/>
        </authorList>
    </citation>
    <scope>IDENTIFICATION</scope>
</reference>
<protein>
    <recommendedName>
        <fullName evidence="4">peptidylprolyl isomerase</fullName>
        <ecNumber evidence="4">5.2.1.8</ecNumber>
    </recommendedName>
</protein>
<evidence type="ECO:0000256" key="1">
    <source>
        <dbReference type="ARBA" id="ARBA00009648"/>
    </source>
</evidence>
<proteinExistence type="inferred from homology"/>
<dbReference type="SUPFAM" id="SSF54534">
    <property type="entry name" value="FKBP-like"/>
    <property type="match status" value="1"/>
</dbReference>
<dbReference type="GO" id="GO:0034587">
    <property type="term" value="P:piRNA processing"/>
    <property type="evidence" value="ECO:0007669"/>
    <property type="project" value="TreeGrafter"/>
</dbReference>
<dbReference type="Gene3D" id="1.25.40.10">
    <property type="entry name" value="Tetratricopeptide repeat domain"/>
    <property type="match status" value="1"/>
</dbReference>
<dbReference type="InterPro" id="IPR046357">
    <property type="entry name" value="PPIase_dom_sf"/>
</dbReference>
<evidence type="ECO:0000313" key="7">
    <source>
        <dbReference type="Ensembl" id="ENSANIP00000013301.1"/>
    </source>
</evidence>
<reference evidence="7" key="1">
    <citation type="submission" date="2025-08" db="UniProtKB">
        <authorList>
            <consortium name="Ensembl"/>
        </authorList>
    </citation>
    <scope>IDENTIFICATION</scope>
</reference>